<dbReference type="EMBL" id="LAZR01022648">
    <property type="protein sequence ID" value="KKL81142.1"/>
    <property type="molecule type" value="Genomic_DNA"/>
</dbReference>
<feature type="non-terminal residue" evidence="1">
    <location>
        <position position="1"/>
    </location>
</feature>
<protein>
    <submittedName>
        <fullName evidence="1">Uncharacterized protein</fullName>
    </submittedName>
</protein>
<sequence length="53" mass="6312">FFIEFKEKSRLFKTTTQISHELKESSTIIKGYSQILFEDFKDKLDWGSSFESN</sequence>
<accession>A0A0F9I183</accession>
<proteinExistence type="predicted"/>
<reference evidence="1" key="1">
    <citation type="journal article" date="2015" name="Nature">
        <title>Complex archaea that bridge the gap between prokaryotes and eukaryotes.</title>
        <authorList>
            <person name="Spang A."/>
            <person name="Saw J.H."/>
            <person name="Jorgensen S.L."/>
            <person name="Zaremba-Niedzwiedzka K."/>
            <person name="Martijn J."/>
            <person name="Lind A.E."/>
            <person name="van Eijk R."/>
            <person name="Schleper C."/>
            <person name="Guy L."/>
            <person name="Ettema T.J."/>
        </authorList>
    </citation>
    <scope>NUCLEOTIDE SEQUENCE</scope>
</reference>
<comment type="caution">
    <text evidence="1">The sequence shown here is derived from an EMBL/GenBank/DDBJ whole genome shotgun (WGS) entry which is preliminary data.</text>
</comment>
<organism evidence="1">
    <name type="scientific">marine sediment metagenome</name>
    <dbReference type="NCBI Taxonomy" id="412755"/>
    <lineage>
        <taxon>unclassified sequences</taxon>
        <taxon>metagenomes</taxon>
        <taxon>ecological metagenomes</taxon>
    </lineage>
</organism>
<dbReference type="AlphaFoldDB" id="A0A0F9I183"/>
<gene>
    <name evidence="1" type="ORF">LCGC14_1997690</name>
</gene>
<name>A0A0F9I183_9ZZZZ</name>
<evidence type="ECO:0000313" key="1">
    <source>
        <dbReference type="EMBL" id="KKL81142.1"/>
    </source>
</evidence>